<comment type="caution">
    <text evidence="7">The sequence shown here is derived from an EMBL/GenBank/DDBJ whole genome shotgun (WGS) entry which is preliminary data.</text>
</comment>
<sequence length="514" mass="58401">MNATHDQSPAQASQSQRSDEDLSGPSDPMIGLTSFFRVSNPEVRTGQHATAQQRDSGRVYHARRSHRKSRNGCLNCKKRRVKCDETKPNCKRCQTYGVACEFPAVQVQSSQNDGLAVKLLDTLNRCNSPDIKTYSMALFATAEKIDELLKIGHSPPQGCWDSARWMKSSSLAAIHHFTNFTVNTIATESTRAIMEKEVLHLAFQKPFLLHGVLAVATTHLRRIVPDNQSYRMAEAYHWQQAIDLYSKEIGSGVGKHNMDALFSTSMLIGVLSFSVDEFNPANSWVFSDAPDGLHWLSLQGGLRYLIEQTNPWLYQSIWFDCFKQSYDENVDFHDERPGRVDLHPGLADLCEIDDTTTVESNPYHWPLRMLSNMLHLERSPKNFPKFVHFMGRLLPDYLELLQRKDPRALLILGWWLALMCSVKNWWLETRIYSECVAICMFLEPIATPLILKLLEFPAEACGYVITRVNDDTLFEVGLDIDGLLLPDTCVEEIDQFLYGSNFVISSCSAYVEDT</sequence>
<dbReference type="GO" id="GO:0003677">
    <property type="term" value="F:DNA binding"/>
    <property type="evidence" value="ECO:0007669"/>
    <property type="project" value="UniProtKB-KW"/>
</dbReference>
<evidence type="ECO:0000256" key="1">
    <source>
        <dbReference type="ARBA" id="ARBA00023015"/>
    </source>
</evidence>
<dbReference type="InterPro" id="IPR036864">
    <property type="entry name" value="Zn2-C6_fun-type_DNA-bd_sf"/>
</dbReference>
<dbReference type="PROSITE" id="PS50048">
    <property type="entry name" value="ZN2_CY6_FUNGAL_2"/>
    <property type="match status" value="1"/>
</dbReference>
<dbReference type="Proteomes" id="UP000243515">
    <property type="component" value="Unassembled WGS sequence"/>
</dbReference>
<dbReference type="PANTHER" id="PTHR47784">
    <property type="entry name" value="STEROL UPTAKE CONTROL PROTEIN 2"/>
    <property type="match status" value="1"/>
</dbReference>
<reference evidence="7 8" key="1">
    <citation type="journal article" date="2015" name="Environ. Microbiol.">
        <title>Metagenome sequence of Elaphomyces granulatus from sporocarp tissue reveals Ascomycota ectomycorrhizal fingerprints of genome expansion and a Proteobacteria-rich microbiome.</title>
        <authorList>
            <person name="Quandt C.A."/>
            <person name="Kohler A."/>
            <person name="Hesse C.N."/>
            <person name="Sharpton T.J."/>
            <person name="Martin F."/>
            <person name="Spatafora J.W."/>
        </authorList>
    </citation>
    <scope>NUCLEOTIDE SEQUENCE [LARGE SCALE GENOMIC DNA]</scope>
    <source>
        <strain evidence="7 8">OSC145934</strain>
    </source>
</reference>
<protein>
    <recommendedName>
        <fullName evidence="6">Zn(2)-C6 fungal-type domain-containing protein</fullName>
    </recommendedName>
</protein>
<dbReference type="GO" id="GO:0008270">
    <property type="term" value="F:zinc ion binding"/>
    <property type="evidence" value="ECO:0007669"/>
    <property type="project" value="InterPro"/>
</dbReference>
<dbReference type="OrthoDB" id="3031538at2759"/>
<evidence type="ECO:0000256" key="5">
    <source>
        <dbReference type="SAM" id="MobiDB-lite"/>
    </source>
</evidence>
<feature type="domain" description="Zn(2)-C6 fungal-type" evidence="6">
    <location>
        <begin position="72"/>
        <end position="102"/>
    </location>
</feature>
<keyword evidence="4" id="KW-0539">Nucleus</keyword>
<dbReference type="CDD" id="cd00067">
    <property type="entry name" value="GAL4"/>
    <property type="match status" value="1"/>
</dbReference>
<keyword evidence="2" id="KW-0238">DNA-binding</keyword>
<keyword evidence="8" id="KW-1185">Reference proteome</keyword>
<evidence type="ECO:0000313" key="8">
    <source>
        <dbReference type="Proteomes" id="UP000243515"/>
    </source>
</evidence>
<gene>
    <name evidence="7" type="ORF">Egran_04350</name>
</gene>
<feature type="region of interest" description="Disordered" evidence="5">
    <location>
        <begin position="1"/>
        <end position="66"/>
    </location>
</feature>
<dbReference type="GO" id="GO:0001228">
    <property type="term" value="F:DNA-binding transcription activator activity, RNA polymerase II-specific"/>
    <property type="evidence" value="ECO:0007669"/>
    <property type="project" value="TreeGrafter"/>
</dbReference>
<evidence type="ECO:0000259" key="6">
    <source>
        <dbReference type="PROSITE" id="PS50048"/>
    </source>
</evidence>
<keyword evidence="1" id="KW-0805">Transcription regulation</keyword>
<accession>A0A232LUU2</accession>
<dbReference type="PRINTS" id="PR00755">
    <property type="entry name" value="AFLATOXINBRP"/>
</dbReference>
<dbReference type="Pfam" id="PF00172">
    <property type="entry name" value="Zn_clus"/>
    <property type="match status" value="1"/>
</dbReference>
<dbReference type="SUPFAM" id="SSF57701">
    <property type="entry name" value="Zn2/Cys6 DNA-binding domain"/>
    <property type="match status" value="1"/>
</dbReference>
<dbReference type="PANTHER" id="PTHR47784:SF9">
    <property type="entry name" value="ZN(II)2CYS6 TRANSCRIPTION FACTOR (EUROFUNG)"/>
    <property type="match status" value="1"/>
</dbReference>
<organism evidence="7 8">
    <name type="scientific">Elaphomyces granulatus</name>
    <dbReference type="NCBI Taxonomy" id="519963"/>
    <lineage>
        <taxon>Eukaryota</taxon>
        <taxon>Fungi</taxon>
        <taxon>Dikarya</taxon>
        <taxon>Ascomycota</taxon>
        <taxon>Pezizomycotina</taxon>
        <taxon>Eurotiomycetes</taxon>
        <taxon>Eurotiomycetidae</taxon>
        <taxon>Eurotiales</taxon>
        <taxon>Elaphomycetaceae</taxon>
        <taxon>Elaphomyces</taxon>
    </lineage>
</organism>
<dbReference type="AlphaFoldDB" id="A0A232LUU2"/>
<evidence type="ECO:0000256" key="4">
    <source>
        <dbReference type="ARBA" id="ARBA00023242"/>
    </source>
</evidence>
<dbReference type="InterPro" id="IPR053157">
    <property type="entry name" value="Sterol_Uptake_Regulator"/>
</dbReference>
<dbReference type="EMBL" id="NPHW01004463">
    <property type="protein sequence ID" value="OXV07886.1"/>
    <property type="molecule type" value="Genomic_DNA"/>
</dbReference>
<dbReference type="Gene3D" id="4.10.240.10">
    <property type="entry name" value="Zn(2)-C6 fungal-type DNA-binding domain"/>
    <property type="match status" value="1"/>
</dbReference>
<evidence type="ECO:0000313" key="7">
    <source>
        <dbReference type="EMBL" id="OXV07886.1"/>
    </source>
</evidence>
<feature type="compositionally biased region" description="Low complexity" evidence="5">
    <location>
        <begin position="7"/>
        <end position="16"/>
    </location>
</feature>
<dbReference type="PROSITE" id="PS00463">
    <property type="entry name" value="ZN2_CY6_FUNGAL_1"/>
    <property type="match status" value="1"/>
</dbReference>
<dbReference type="SMART" id="SM00066">
    <property type="entry name" value="GAL4"/>
    <property type="match status" value="1"/>
</dbReference>
<name>A0A232LUU2_9EURO</name>
<keyword evidence="3" id="KW-0804">Transcription</keyword>
<proteinExistence type="predicted"/>
<evidence type="ECO:0000256" key="3">
    <source>
        <dbReference type="ARBA" id="ARBA00023163"/>
    </source>
</evidence>
<dbReference type="InterPro" id="IPR001138">
    <property type="entry name" value="Zn2Cys6_DnaBD"/>
</dbReference>
<evidence type="ECO:0000256" key="2">
    <source>
        <dbReference type="ARBA" id="ARBA00023125"/>
    </source>
</evidence>